<name>A0ABW3L4K2_9BACI</name>
<gene>
    <name evidence="15" type="ORF">ACFQ2J_16255</name>
</gene>
<feature type="transmembrane region" description="Helical" evidence="14">
    <location>
        <begin position="321"/>
        <end position="350"/>
    </location>
</feature>
<keyword evidence="4 14" id="KW-1003">Cell membrane</keyword>
<feature type="transmembrane region" description="Helical" evidence="14">
    <location>
        <begin position="228"/>
        <end position="248"/>
    </location>
</feature>
<evidence type="ECO:0000256" key="9">
    <source>
        <dbReference type="ARBA" id="ARBA00023065"/>
    </source>
</evidence>
<evidence type="ECO:0000256" key="1">
    <source>
        <dbReference type="ARBA" id="ARBA00004651"/>
    </source>
</evidence>
<evidence type="ECO:0000313" key="15">
    <source>
        <dbReference type="EMBL" id="MFD1020741.1"/>
    </source>
</evidence>
<evidence type="ECO:0000256" key="12">
    <source>
        <dbReference type="ARBA" id="ARBA00033708"/>
    </source>
</evidence>
<accession>A0ABW3L4K2</accession>
<feature type="transmembrane region" description="Helical" evidence="14">
    <location>
        <begin position="269"/>
        <end position="289"/>
    </location>
</feature>
<comment type="subcellular location">
    <subcellularLocation>
        <location evidence="1 14">Cell membrane</location>
        <topology evidence="1 14">Multi-pass membrane protein</topology>
    </subcellularLocation>
</comment>
<evidence type="ECO:0000256" key="6">
    <source>
        <dbReference type="ARBA" id="ARBA00022847"/>
    </source>
</evidence>
<evidence type="ECO:0000256" key="3">
    <source>
        <dbReference type="ARBA" id="ARBA00022448"/>
    </source>
</evidence>
<evidence type="ECO:0000256" key="5">
    <source>
        <dbReference type="ARBA" id="ARBA00022692"/>
    </source>
</evidence>
<dbReference type="RefSeq" id="WP_386062964.1">
    <property type="nucleotide sequence ID" value="NZ_JBHTKL010000006.1"/>
</dbReference>
<feature type="transmembrane region" description="Helical" evidence="14">
    <location>
        <begin position="395"/>
        <end position="420"/>
    </location>
</feature>
<dbReference type="PANTHER" id="PTHR48086:SF3">
    <property type="entry name" value="SODIUM_PROLINE SYMPORTER"/>
    <property type="match status" value="1"/>
</dbReference>
<evidence type="ECO:0000256" key="4">
    <source>
        <dbReference type="ARBA" id="ARBA00022475"/>
    </source>
</evidence>
<evidence type="ECO:0000256" key="7">
    <source>
        <dbReference type="ARBA" id="ARBA00022989"/>
    </source>
</evidence>
<keyword evidence="10 14" id="KW-0472">Membrane</keyword>
<proteinExistence type="inferred from homology"/>
<evidence type="ECO:0000256" key="13">
    <source>
        <dbReference type="RuleBase" id="RU362091"/>
    </source>
</evidence>
<comment type="caution">
    <text evidence="15">The sequence shown here is derived from an EMBL/GenBank/DDBJ whole genome shotgun (WGS) entry which is preliminary data.</text>
</comment>
<keyword evidence="11 14" id="KW-0739">Sodium transport</keyword>
<dbReference type="Gene3D" id="1.20.1730.10">
    <property type="entry name" value="Sodium/glucose cotransporter"/>
    <property type="match status" value="1"/>
</dbReference>
<evidence type="ECO:0000256" key="10">
    <source>
        <dbReference type="ARBA" id="ARBA00023136"/>
    </source>
</evidence>
<feature type="transmembrane region" description="Helical" evidence="14">
    <location>
        <begin position="124"/>
        <end position="143"/>
    </location>
</feature>
<comment type="similarity">
    <text evidence="2 13">Belongs to the sodium:solute symporter (SSF) (TC 2.A.21) family.</text>
</comment>
<keyword evidence="8 14" id="KW-0915">Sodium</keyword>
<keyword evidence="7 14" id="KW-1133">Transmembrane helix</keyword>
<feature type="transmembrane region" description="Helical" evidence="14">
    <location>
        <begin position="463"/>
        <end position="488"/>
    </location>
</feature>
<keyword evidence="14" id="KW-0029">Amino-acid transport</keyword>
<keyword evidence="5 14" id="KW-0812">Transmembrane</keyword>
<keyword evidence="9 14" id="KW-0406">Ion transport</keyword>
<dbReference type="NCBIfam" id="TIGR00813">
    <property type="entry name" value="sss"/>
    <property type="match status" value="1"/>
</dbReference>
<dbReference type="Proteomes" id="UP001596990">
    <property type="component" value="Unassembled WGS sequence"/>
</dbReference>
<dbReference type="PROSITE" id="PS50283">
    <property type="entry name" value="NA_SOLUT_SYMP_3"/>
    <property type="match status" value="1"/>
</dbReference>
<feature type="transmembrane region" description="Helical" evidence="14">
    <location>
        <begin position="76"/>
        <end position="95"/>
    </location>
</feature>
<dbReference type="InterPro" id="IPR050277">
    <property type="entry name" value="Sodium:Solute_Symporter"/>
</dbReference>
<evidence type="ECO:0000256" key="8">
    <source>
        <dbReference type="ARBA" id="ARBA00023053"/>
    </source>
</evidence>
<keyword evidence="16" id="KW-1185">Reference proteome</keyword>
<feature type="transmembrane region" description="Helical" evidence="14">
    <location>
        <begin position="195"/>
        <end position="216"/>
    </location>
</feature>
<feature type="transmembrane region" description="Helical" evidence="14">
    <location>
        <begin position="163"/>
        <end position="183"/>
    </location>
</feature>
<feature type="transmembrane region" description="Helical" evidence="14">
    <location>
        <begin position="427"/>
        <end position="443"/>
    </location>
</feature>
<protein>
    <recommendedName>
        <fullName evidence="14">Sodium/proline symporter</fullName>
    </recommendedName>
    <alternativeName>
        <fullName evidence="14">Proline permease</fullName>
    </alternativeName>
</protein>
<dbReference type="InterPro" id="IPR001734">
    <property type="entry name" value="Na/solute_symporter"/>
</dbReference>
<dbReference type="PANTHER" id="PTHR48086">
    <property type="entry name" value="SODIUM/PROLINE SYMPORTER-RELATED"/>
    <property type="match status" value="1"/>
</dbReference>
<dbReference type="Pfam" id="PF00474">
    <property type="entry name" value="SSF"/>
    <property type="match status" value="1"/>
</dbReference>
<organism evidence="15 16">
    <name type="scientific">Thalassobacillus hwangdonensis</name>
    <dbReference type="NCBI Taxonomy" id="546108"/>
    <lineage>
        <taxon>Bacteria</taxon>
        <taxon>Bacillati</taxon>
        <taxon>Bacillota</taxon>
        <taxon>Bacilli</taxon>
        <taxon>Bacillales</taxon>
        <taxon>Bacillaceae</taxon>
        <taxon>Thalassobacillus</taxon>
    </lineage>
</organism>
<dbReference type="InterPro" id="IPR011851">
    <property type="entry name" value="Na/Pro_symporter"/>
</dbReference>
<sequence length="515" mass="55719">MNAHPLTVGILILYLLILIVIGAMSSRKSAGGLTDFFLAGRNLNKFTVALSAVSSGRSSWLVLGVTGTAFATGLNAVWAITGYITMEVFMFFYVARRFRIFSEQTDSITIPDILENRYGDRLKLLRITSSIIIIFFMVAYVGSQIVGGGTAFSSSLGISVTNGMWLTAAIILLYTMLGGFHAVSKTDVLQACFMFLSLVVLPIIAIIELGGIGPIIDALASEGGGFTNLWLFGFGAIAGLLGIALGSPGNPHILVRYMSLKNVKEMRQAAMIGTVWNVIMGWGAIWVGLSGRAFFESVDALPNANSEALFTSLGEELLNPFFMGILLVAVLAAIMSSADSQLLVGASAAVRDIFDKLFAKEKDIPQKKLVLYSRLSIVVIMALSVWLAFSAQEFVFWMVLFAFGGLGACFGPVLLLTFYWKRTTGPGVLAGMIFGLLTVILVKKQPEWTFSFLPDMKQLSADLLFGITYEAVPGFLVAALATVVVSFMTKKPVQADKMIDQLNYGEIERKDHKAS</sequence>
<evidence type="ECO:0000256" key="11">
    <source>
        <dbReference type="ARBA" id="ARBA00023201"/>
    </source>
</evidence>
<dbReference type="CDD" id="cd11475">
    <property type="entry name" value="SLC5sbd_PutP"/>
    <property type="match status" value="1"/>
</dbReference>
<evidence type="ECO:0000256" key="14">
    <source>
        <dbReference type="RuleBase" id="RU366012"/>
    </source>
</evidence>
<comment type="function">
    <text evidence="14">Catalyzes the sodium-dependent uptake of extracellular L-proline.</text>
</comment>
<comment type="catalytic activity">
    <reaction evidence="12">
        <text>L-proline(in) + Na(+)(in) = L-proline(out) + Na(+)(out)</text>
        <dbReference type="Rhea" id="RHEA:28967"/>
        <dbReference type="ChEBI" id="CHEBI:29101"/>
        <dbReference type="ChEBI" id="CHEBI:60039"/>
    </reaction>
</comment>
<evidence type="ECO:0000313" key="16">
    <source>
        <dbReference type="Proteomes" id="UP001596990"/>
    </source>
</evidence>
<keyword evidence="3 14" id="KW-0813">Transport</keyword>
<feature type="transmembrane region" description="Helical" evidence="14">
    <location>
        <begin position="371"/>
        <end position="389"/>
    </location>
</feature>
<dbReference type="EMBL" id="JBHTKL010000006">
    <property type="protein sequence ID" value="MFD1020741.1"/>
    <property type="molecule type" value="Genomic_DNA"/>
</dbReference>
<feature type="transmembrane region" description="Helical" evidence="14">
    <location>
        <begin position="6"/>
        <end position="25"/>
    </location>
</feature>
<dbReference type="InterPro" id="IPR038377">
    <property type="entry name" value="Na/Glc_symporter_sf"/>
</dbReference>
<reference evidence="16" key="1">
    <citation type="journal article" date="2019" name="Int. J. Syst. Evol. Microbiol.">
        <title>The Global Catalogue of Microorganisms (GCM) 10K type strain sequencing project: providing services to taxonomists for standard genome sequencing and annotation.</title>
        <authorList>
            <consortium name="The Broad Institute Genomics Platform"/>
            <consortium name="The Broad Institute Genome Sequencing Center for Infectious Disease"/>
            <person name="Wu L."/>
            <person name="Ma J."/>
        </authorList>
    </citation>
    <scope>NUCLEOTIDE SEQUENCE [LARGE SCALE GENOMIC DNA]</scope>
    <source>
        <strain evidence="16">CCUG 56607</strain>
    </source>
</reference>
<evidence type="ECO:0000256" key="2">
    <source>
        <dbReference type="ARBA" id="ARBA00006434"/>
    </source>
</evidence>
<keyword evidence="6 14" id="KW-0769">Symport</keyword>